<evidence type="ECO:0000256" key="8">
    <source>
        <dbReference type="ARBA" id="ARBA00022553"/>
    </source>
</evidence>
<evidence type="ECO:0000256" key="7">
    <source>
        <dbReference type="ARBA" id="ARBA00022520"/>
    </source>
</evidence>
<evidence type="ECO:0000256" key="12">
    <source>
        <dbReference type="ARBA" id="ARBA00022679"/>
    </source>
</evidence>
<evidence type="ECO:0000256" key="23">
    <source>
        <dbReference type="ARBA" id="ARBA00022953"/>
    </source>
</evidence>
<keyword evidence="23" id="KW-0693">Viral RNA replication</keyword>
<dbReference type="GO" id="GO:0034220">
    <property type="term" value="P:monoatomic ion transmembrane transport"/>
    <property type="evidence" value="ECO:0007669"/>
    <property type="project" value="UniProtKB-KW"/>
</dbReference>
<dbReference type="InterPro" id="IPR033703">
    <property type="entry name" value="Rhv-like"/>
</dbReference>
<dbReference type="InterPro" id="IPR027417">
    <property type="entry name" value="P-loop_NTPase"/>
</dbReference>
<keyword evidence="7" id="KW-0191">Covalent protein-RNA linkage</keyword>
<dbReference type="InterPro" id="IPR009003">
    <property type="entry name" value="Peptidase_S1_PA"/>
</dbReference>
<dbReference type="Gene3D" id="2.60.120.20">
    <property type="match status" value="4"/>
</dbReference>
<dbReference type="GO" id="GO:0003968">
    <property type="term" value="F:RNA-directed RNA polymerase activity"/>
    <property type="evidence" value="ECO:0007669"/>
    <property type="project" value="UniProtKB-KW"/>
</dbReference>
<proteinExistence type="predicted"/>
<dbReference type="Gene3D" id="3.40.50.300">
    <property type="entry name" value="P-loop containing nucleotide triphosphate hydrolases"/>
    <property type="match status" value="1"/>
</dbReference>
<dbReference type="InterPro" id="IPR001676">
    <property type="entry name" value="Picornavirus_capsid"/>
</dbReference>
<evidence type="ECO:0000256" key="20">
    <source>
        <dbReference type="ARBA" id="ARBA00022840"/>
    </source>
</evidence>
<dbReference type="GO" id="GO:0015267">
    <property type="term" value="F:channel activity"/>
    <property type="evidence" value="ECO:0007669"/>
    <property type="project" value="UniProtKB-KW"/>
</dbReference>
<dbReference type="SUPFAM" id="SSF52540">
    <property type="entry name" value="P-loop containing nucleoside triphosphate hydrolases"/>
    <property type="match status" value="1"/>
</dbReference>
<evidence type="ECO:0000256" key="3">
    <source>
        <dbReference type="ARBA" id="ARBA00020107"/>
    </source>
</evidence>
<keyword evidence="22" id="KW-1043">Host membrane</keyword>
<keyword evidence="14" id="KW-1143">T=pseudo3 icosahedral capsid protein</keyword>
<evidence type="ECO:0000313" key="33">
    <source>
        <dbReference type="EMBL" id="AOQ26207.1"/>
    </source>
</evidence>
<keyword evidence="19" id="KW-0788">Thiol protease</keyword>
<keyword evidence="18" id="KW-0347">Helicase</keyword>
<evidence type="ECO:0000256" key="14">
    <source>
        <dbReference type="ARBA" id="ARBA00022706"/>
    </source>
</evidence>
<dbReference type="GO" id="GO:0006508">
    <property type="term" value="P:proteolysis"/>
    <property type="evidence" value="ECO:0007669"/>
    <property type="project" value="UniProtKB-KW"/>
</dbReference>
<feature type="domain" description="SF3 helicase" evidence="31">
    <location>
        <begin position="1464"/>
        <end position="1628"/>
    </location>
</feature>
<dbReference type="Pfam" id="PF00548">
    <property type="entry name" value="Peptidase_C3"/>
    <property type="match status" value="1"/>
</dbReference>
<dbReference type="GO" id="GO:0004197">
    <property type="term" value="F:cysteine-type endopeptidase activity"/>
    <property type="evidence" value="ECO:0007669"/>
    <property type="project" value="InterPro"/>
</dbReference>
<keyword evidence="29" id="KW-0407">Ion channel</keyword>
<dbReference type="GO" id="GO:0003723">
    <property type="term" value="F:RNA binding"/>
    <property type="evidence" value="ECO:0007669"/>
    <property type="project" value="InterPro"/>
</dbReference>
<dbReference type="GO" id="GO:0039694">
    <property type="term" value="P:viral RNA genome replication"/>
    <property type="evidence" value="ECO:0007669"/>
    <property type="project" value="InterPro"/>
</dbReference>
<evidence type="ECO:0000256" key="16">
    <source>
        <dbReference type="ARBA" id="ARBA00022801"/>
    </source>
</evidence>
<dbReference type="PRINTS" id="PR00918">
    <property type="entry name" value="CALICVIRUSNS"/>
</dbReference>
<evidence type="ECO:0000256" key="5">
    <source>
        <dbReference type="ARBA" id="ARBA00022484"/>
    </source>
</evidence>
<dbReference type="GO" id="GO:0003724">
    <property type="term" value="F:RNA helicase activity"/>
    <property type="evidence" value="ECO:0007669"/>
    <property type="project" value="InterPro"/>
</dbReference>
<evidence type="ECO:0000259" key="32">
    <source>
        <dbReference type="PROSITE" id="PS51874"/>
    </source>
</evidence>
<dbReference type="GO" id="GO:0005198">
    <property type="term" value="F:structural molecule activity"/>
    <property type="evidence" value="ECO:0007669"/>
    <property type="project" value="InterPro"/>
</dbReference>
<keyword evidence="10" id="KW-0945">Host-virus interaction</keyword>
<dbReference type="InterPro" id="IPR000605">
    <property type="entry name" value="Helicase_SF3_ssDNA/RNA_vir"/>
</dbReference>
<dbReference type="Pfam" id="PF00680">
    <property type="entry name" value="RdRP_1"/>
    <property type="match status" value="1"/>
</dbReference>
<dbReference type="GO" id="GO:0039618">
    <property type="term" value="C:T=pseudo3 icosahedral viral capsid"/>
    <property type="evidence" value="ECO:0007669"/>
    <property type="project" value="UniProtKB-KW"/>
</dbReference>
<feature type="domain" description="Peptidase C3" evidence="32">
    <location>
        <begin position="1802"/>
        <end position="2002"/>
    </location>
</feature>
<evidence type="ECO:0000259" key="31">
    <source>
        <dbReference type="PROSITE" id="PS51218"/>
    </source>
</evidence>
<keyword evidence="16" id="KW-0378">Hydrolase</keyword>
<evidence type="ECO:0000256" key="4">
    <source>
        <dbReference type="ARBA" id="ARBA00022448"/>
    </source>
</evidence>
<keyword evidence="20" id="KW-0067">ATP-binding</keyword>
<evidence type="ECO:0000256" key="27">
    <source>
        <dbReference type="ARBA" id="ARBA00023200"/>
    </source>
</evidence>
<dbReference type="GO" id="GO:0019062">
    <property type="term" value="P:virion attachment to host cell"/>
    <property type="evidence" value="ECO:0007669"/>
    <property type="project" value="UniProtKB-KW"/>
</dbReference>
<protein>
    <recommendedName>
        <fullName evidence="3">Genome polyprotein</fullName>
    </recommendedName>
</protein>
<dbReference type="InterPro" id="IPR007094">
    <property type="entry name" value="RNA-dir_pol_PSvirus"/>
</dbReference>
<evidence type="ECO:0000256" key="21">
    <source>
        <dbReference type="ARBA" id="ARBA00022844"/>
    </source>
</evidence>
<dbReference type="InterPro" id="IPR004004">
    <property type="entry name" value="Helic/Pol/Pept_Calicivir-typ"/>
</dbReference>
<dbReference type="GO" id="GO:0006351">
    <property type="term" value="P:DNA-templated transcription"/>
    <property type="evidence" value="ECO:0007669"/>
    <property type="project" value="InterPro"/>
</dbReference>
<evidence type="ECO:0000256" key="19">
    <source>
        <dbReference type="ARBA" id="ARBA00022807"/>
    </source>
</evidence>
<evidence type="ECO:0000256" key="22">
    <source>
        <dbReference type="ARBA" id="ARBA00022870"/>
    </source>
</evidence>
<dbReference type="Pfam" id="PF00073">
    <property type="entry name" value="Rhv"/>
    <property type="match status" value="2"/>
</dbReference>
<sequence length="2486" mass="274679">MAGKNGKRSENPSHDVSGLPVTGAIASVLRPIPVVGQIAGALQGLASSWLSSATDGLLNDSGFEIGNVSGTSDRLLEVAVGTTTLSSQEAVTVRQGYPTDPYPIPNDSKPPIDTPTLLGPAGERLHQITVFNWQDGYYSPAYAQASVRLPRDLMKDSADNPSNLFYPTAQRHHLHTSDFIVTVTVNANPFSGGCLLVVAFPNYPHIPGEPLAALRCAGGKPGFFVRHQLTLFPHQFINLKTNNQATLILPYHGPTPVSPQHSRDTWTVVVYVWSRLYLTPYTSTNPVTVSVMAAATNAAFYGLAPRRDVVPEGDFRIAQNQNAIVSTHPLSDCVVLAQGAQCALDTSYLPGGVNSFAQPLSVPTLMLGTSKEWGGIYITPTTTRGTMIYGFPVDPRNVVFSKTYLGMTSKLFTQWTGTINFHLMAVTTQMTRARLVICFTPGATTEPTTMEQAMAGTTAFFDIGLNSTFTFPIPFISETVWRTLSDDETFRDQNYSFYPLTSRMGVVTVWVYNVVQSTAPSTAGPIALLPFASAGADFSFRLPRSIEIGVKPYKRQVAVTNSITFSIKSTTDGSTPLPASMNPFSFPTLTFPELPICAQGARFENGPEEQSPVIRMGASDAATAGEQSAQAPVDAQPACYGNLEPGQPTQVQARDAWEGVDGVCTHTSPDMLFQNYFARKRLYAAYEIPRGADAYYLPIPISCFWSRDENFPYPARFLQRLCMYMQADVRVDLQIQSYGVPDWYSQITVANIPPGADTRLGWSYNADNSAVFSRLFDFPFTTQPLSRENNTVSVMIPYQSPYNALCPWRSGCGVVGVNFTDSPVNIPPVNGRRWNYLPFNEFCTLGVVVSPSFHSCLNVFVSYHNVVLNMPLPYPQLGMWCDEPPEAVEESDSSGPYLWSVSQPFLRCNGRVSQDGAIWYDQDPSEYIPNMIEASTASRDLGGLATVRLSEECEDETACFESGELEWDYSPFPDHRWSMDTTVWVSKRKWAGTPYTHWMITRGDEECSLEKQGFDAVVVMRNSEEPYERVQQVSPLVWSHCVILSRMKYVFRNYNILNNCTHFVECVSGFECENDGKKMLASLGVIGTLGCAIAVAAAFESPTREKTRSPRVFHTLTRCPDLAEQPPICDEPDGRVALKAKAFGASVSGSYEWLPKHWTKATKNKCGYNWLKTDLEKGPFENMTAASKQLEKTLKSIDGALTQENVEMLVASANAFGRASSSIDNLAATLTDMVKKVPDFVPTTQKKIAQKVAGVLLKLVGLLVILFSSPTPLTLAGVVAILLGEAVDAASTDWATNLKNWIVRKLGLPAGVMKYAGEMPKIFPDDAPDPAQTPAPSDGTPVVKLEKGDCCSSSSTAIETAKDFNTITTSMRNAEWIITKTKEFVTWLLDTFTNWKQNSPEARAHQSRGEIFEIFADSVHSLDAQSVDLDQLEKNKKKAQSFMALCGEVKDVTSLQLLQRAYTNYCATERRVRQSQYSDRAEPVVVYFHGKPGCGKSLLSSILAKGLCKALGLDPKTQIYSQIPNSDFMDGYCGQAIHIIDDLGQDPEGKDWQNFCQMVSTVKFLPNMADLDQKGIPYKSKVIIATSNFPDPTFQSARDVAALKRRLAFPVGVATLNDRRLNAKDALAPIGPSPSPYFKATCHLLEGTAVTLTLTKDKQKQVNFFDLFNDVLQEVDARQRVHAVISDICFENSEWETPDVTPETLSAARYSATQSCVTLEPMRLPRNREELKAPWFTKLLNPTGNKTWDTVARIAMVLSIIASITTFGVMLYKCTGTAAGAEGAYSGMKKAAAKQKPQRLSPPTVKFEGLPQIYSPVQRNCFPIQFFDAHPDELQGFFTLTAVGVYDRTYITNYHGFEKAKWIQLRGMQYPVNQLHVRRVERNGSPTDVAVFTVPNGPCVKNILKFFRKGPEDPTPRAPAVLTVRGKMNLDVLASGVEAFDALQMQEGWYHGILRYRAVTAPGFCGAPLISYNPSHEVILGIHMASNGSGVAYGSAVYQSDIKPVAKEGLRSFVGKGLKAHVPTTTKLRPSPAWGAFPVTKEPAVLHYTDERLVEVDNLDNVLFSKYKQDMVKPFPGLDIGKQIVRNRLKKLIPTKLQQITVYEAINGIEGMDGIDMNQSPGVPYISEGVSRRSLFELVGDHWVMGPRLTEDYAKVAENPKLGHFATFLKDELRDTKKIAQGKTRLVEAGNLAHVLLGRKIFGNLFAVFNSNPGFDTMCAVGSDPDIHWTQFYHPLAAKTRVFDYDYSGFDGSVPSCAFDALADVLVEFVEGEEEVRAYIESLKSSFHHYKGKLWRLDGAMPSGCCGTSVFNSIINAMLLFSCFSQILPDFDSSEPLLIAYGDDVLVGTNQDLFPSRVAAWVNSETTFQITPANKGSIFNDETDIHSVQFLKRFFTPDPHFPHLIHPTIDKATFEQSIMWQRCGDFQETLNSLALLAWHHGPKSYKAWADAIVKKCLDDGNPPPYIPPFPLLRHNWLTKFEIETFV</sequence>
<evidence type="ECO:0000256" key="17">
    <source>
        <dbReference type="ARBA" id="ARBA00022804"/>
    </source>
</evidence>
<evidence type="ECO:0000256" key="9">
    <source>
        <dbReference type="ARBA" id="ARBA00022561"/>
    </source>
</evidence>
<dbReference type="InterPro" id="IPR014759">
    <property type="entry name" value="Helicase_SF3_ssRNA_vir"/>
</dbReference>
<evidence type="ECO:0000256" key="26">
    <source>
        <dbReference type="ARBA" id="ARBA00023136"/>
    </source>
</evidence>
<dbReference type="GO" id="GO:0044162">
    <property type="term" value="C:host cell cytoplasmic vesicle membrane"/>
    <property type="evidence" value="ECO:0007669"/>
    <property type="project" value="UniProtKB-SubCell"/>
</dbReference>
<dbReference type="Gene3D" id="2.40.10.10">
    <property type="entry name" value="Trypsin-like serine proteases"/>
    <property type="match status" value="2"/>
</dbReference>
<evidence type="ECO:0000256" key="28">
    <source>
        <dbReference type="ARBA" id="ARBA00023296"/>
    </source>
</evidence>
<evidence type="ECO:0000256" key="10">
    <source>
        <dbReference type="ARBA" id="ARBA00022581"/>
    </source>
</evidence>
<name>A0A1C9LUM9_9PICO</name>
<keyword evidence="12" id="KW-0808">Transferase</keyword>
<dbReference type="PROSITE" id="PS50507">
    <property type="entry name" value="RDRP_SSRNA_POS"/>
    <property type="match status" value="1"/>
</dbReference>
<dbReference type="PROSITE" id="PS51218">
    <property type="entry name" value="SF3_HELICASE_2"/>
    <property type="match status" value="1"/>
</dbReference>
<dbReference type="SUPFAM" id="SSF56672">
    <property type="entry name" value="DNA/RNA polymerases"/>
    <property type="match status" value="1"/>
</dbReference>
<evidence type="ECO:0000259" key="30">
    <source>
        <dbReference type="PROSITE" id="PS50507"/>
    </source>
</evidence>
<dbReference type="PROSITE" id="PS51874">
    <property type="entry name" value="PCV_3C_PRO"/>
    <property type="match status" value="1"/>
</dbReference>
<evidence type="ECO:0000256" key="18">
    <source>
        <dbReference type="ARBA" id="ARBA00022806"/>
    </source>
</evidence>
<keyword evidence="15" id="KW-0547">Nucleotide-binding</keyword>
<keyword evidence="8" id="KW-0597">Phosphoprotein</keyword>
<keyword evidence="17" id="KW-1161">Viral attachment to host cell</keyword>
<dbReference type="Pfam" id="PF00910">
    <property type="entry name" value="RNA_helicase"/>
    <property type="match status" value="1"/>
</dbReference>
<keyword evidence="28" id="KW-1160">Virus entry into host cell</keyword>
<dbReference type="InterPro" id="IPR043128">
    <property type="entry name" value="Rev_trsase/Diguanyl_cyclase"/>
</dbReference>
<organism evidence="33">
    <name type="scientific">Rosavirus C</name>
    <dbReference type="NCBI Taxonomy" id="1902502"/>
    <lineage>
        <taxon>Viruses</taxon>
        <taxon>Riboviria</taxon>
        <taxon>Orthornavirae</taxon>
        <taxon>Pisuviricota</taxon>
        <taxon>Pisoniviricetes</taxon>
        <taxon>Picornavirales</taxon>
        <taxon>Picornaviridae</taxon>
        <taxon>Kodimesavirinae</taxon>
        <taxon>Rosavirus</taxon>
        <taxon>Rosavirus chewhibe</taxon>
    </lineage>
</organism>
<keyword evidence="9" id="KW-0167">Capsid protein</keyword>
<comment type="subcellular location">
    <subcellularLocation>
        <location evidence="1">Host cytoplasmic vesicle membrane</location>
        <topology evidence="1">Peripheral membrane protein</topology>
        <orientation evidence="1">Cytoplasmic side</orientation>
    </subcellularLocation>
    <subcellularLocation>
        <location evidence="2">Virion</location>
    </subcellularLocation>
</comment>
<dbReference type="InterPro" id="IPR044067">
    <property type="entry name" value="PCV_3C_PRO"/>
</dbReference>
<dbReference type="Gene3D" id="1.20.960.20">
    <property type="match status" value="1"/>
</dbReference>
<evidence type="ECO:0000256" key="24">
    <source>
        <dbReference type="ARBA" id="ARBA00023039"/>
    </source>
</evidence>
<evidence type="ECO:0000256" key="25">
    <source>
        <dbReference type="ARBA" id="ARBA00023065"/>
    </source>
</evidence>
<dbReference type="InterPro" id="IPR000199">
    <property type="entry name" value="Peptidase_C3A/C3B_picornavir"/>
</dbReference>
<keyword evidence="6" id="KW-1036">Host cytoplasmic vesicle</keyword>
<keyword evidence="11" id="KW-0645">Protease</keyword>
<evidence type="ECO:0000256" key="13">
    <source>
        <dbReference type="ARBA" id="ARBA00022695"/>
    </source>
</evidence>
<dbReference type="SUPFAM" id="SSF88633">
    <property type="entry name" value="Positive stranded ssRNA viruses"/>
    <property type="match status" value="2"/>
</dbReference>
<keyword evidence="26" id="KW-0472">Membrane</keyword>
<dbReference type="CDD" id="cd00205">
    <property type="entry name" value="rhv_like"/>
    <property type="match status" value="2"/>
</dbReference>
<keyword evidence="5" id="KW-0696">RNA-directed RNA polymerase</keyword>
<evidence type="ECO:0000256" key="6">
    <source>
        <dbReference type="ARBA" id="ARBA00022488"/>
    </source>
</evidence>
<dbReference type="InterPro" id="IPR029053">
    <property type="entry name" value="Viral_coat"/>
</dbReference>
<dbReference type="EMBL" id="KX783428">
    <property type="protein sequence ID" value="AOQ26207.1"/>
    <property type="molecule type" value="Genomic_RNA"/>
</dbReference>
<evidence type="ECO:0000256" key="11">
    <source>
        <dbReference type="ARBA" id="ARBA00022670"/>
    </source>
</evidence>
<keyword evidence="13" id="KW-0548">Nucleotidyltransferase</keyword>
<evidence type="ECO:0000256" key="29">
    <source>
        <dbReference type="ARBA" id="ARBA00023303"/>
    </source>
</evidence>
<dbReference type="InterPro" id="IPR043502">
    <property type="entry name" value="DNA/RNA_pol_sf"/>
</dbReference>
<reference evidence="33" key="1">
    <citation type="submission" date="2016-08" db="EMBL/GenBank/DDBJ databases">
        <title>Identification of novel rosavirus species that infects diverse rodent species and causes multisystemic dissemination in mouse model.</title>
        <authorList>
            <person name="Lau S.K.P."/>
            <person name="Woo P.C.Y."/>
            <person name="Li K.S.M."/>
            <person name="Zhang H.-J."/>
            <person name="Fan R.Y.Y."/>
            <person name="Zhang A.J.X."/>
            <person name="Chan B.C.C."/>
            <person name="Lam C.S.F."/>
            <person name="Yip C.C.Y."/>
            <person name="Yuen M.-C."/>
            <person name="Chan K.-H."/>
            <person name="Chen Z.-W."/>
            <person name="Yuen K.-Y."/>
        </authorList>
    </citation>
    <scope>NUCLEOTIDE SEQUENCE</scope>
    <source>
        <strain evidence="33">NFSM6F</strain>
    </source>
</reference>
<dbReference type="SUPFAM" id="SSF50494">
    <property type="entry name" value="Trypsin-like serine proteases"/>
    <property type="match status" value="1"/>
</dbReference>
<evidence type="ECO:0000256" key="1">
    <source>
        <dbReference type="ARBA" id="ARBA00004295"/>
    </source>
</evidence>
<feature type="domain" description="RdRp catalytic" evidence="30">
    <location>
        <begin position="2240"/>
        <end position="2357"/>
    </location>
</feature>
<dbReference type="InterPro" id="IPR001205">
    <property type="entry name" value="RNA-dir_pol_C"/>
</dbReference>
<keyword evidence="27" id="KW-1035">Host cytoplasm</keyword>
<keyword evidence="25" id="KW-0406">Ion transport</keyword>
<keyword evidence="4" id="KW-0813">Transport</keyword>
<evidence type="ECO:0000256" key="2">
    <source>
        <dbReference type="ARBA" id="ARBA00004328"/>
    </source>
</evidence>
<keyword evidence="21" id="KW-0946">Virion</keyword>
<evidence type="ECO:0000256" key="15">
    <source>
        <dbReference type="ARBA" id="ARBA00022741"/>
    </source>
</evidence>
<dbReference type="InterPro" id="IPR043504">
    <property type="entry name" value="Peptidase_S1_PA_chymotrypsin"/>
</dbReference>
<dbReference type="GO" id="GO:0046718">
    <property type="term" value="P:symbiont entry into host cell"/>
    <property type="evidence" value="ECO:0007669"/>
    <property type="project" value="UniProtKB-KW"/>
</dbReference>
<keyword evidence="24" id="KW-1182">Viral ion channel</keyword>
<dbReference type="Gene3D" id="3.30.70.270">
    <property type="match status" value="2"/>
</dbReference>
<accession>A0A1C9LUM9</accession>
<dbReference type="GO" id="GO:0005524">
    <property type="term" value="F:ATP binding"/>
    <property type="evidence" value="ECO:0007669"/>
    <property type="project" value="UniProtKB-KW"/>
</dbReference>